<reference evidence="1 2" key="1">
    <citation type="submission" date="2019-09" db="EMBL/GenBank/DDBJ databases">
        <authorList>
            <person name="Chandra G."/>
            <person name="Truman W A."/>
        </authorList>
    </citation>
    <scope>NUCLEOTIDE SEQUENCE [LARGE SCALE GENOMIC DNA]</scope>
    <source>
        <strain evidence="1">PS938</strain>
    </source>
</reference>
<name>A0A5E7S043_PSEFL</name>
<gene>
    <name evidence="1" type="ORF">PS938_00492</name>
</gene>
<protein>
    <submittedName>
        <fullName evidence="1">Uncharacterized protein</fullName>
    </submittedName>
</protein>
<dbReference type="EMBL" id="CABVJE010000002">
    <property type="protein sequence ID" value="VVP79017.1"/>
    <property type="molecule type" value="Genomic_DNA"/>
</dbReference>
<dbReference type="Proteomes" id="UP000327191">
    <property type="component" value="Unassembled WGS sequence"/>
</dbReference>
<accession>A0A5E7S043</accession>
<sequence>MIRKNPSGDLPLNACHDKRLNVCPYGLCDNAR</sequence>
<proteinExistence type="predicted"/>
<organism evidence="1 2">
    <name type="scientific">Pseudomonas fluorescens</name>
    <dbReference type="NCBI Taxonomy" id="294"/>
    <lineage>
        <taxon>Bacteria</taxon>
        <taxon>Pseudomonadati</taxon>
        <taxon>Pseudomonadota</taxon>
        <taxon>Gammaproteobacteria</taxon>
        <taxon>Pseudomonadales</taxon>
        <taxon>Pseudomonadaceae</taxon>
        <taxon>Pseudomonas</taxon>
    </lineage>
</organism>
<dbReference type="AlphaFoldDB" id="A0A5E7S043"/>
<evidence type="ECO:0000313" key="1">
    <source>
        <dbReference type="EMBL" id="VVP79017.1"/>
    </source>
</evidence>
<evidence type="ECO:0000313" key="2">
    <source>
        <dbReference type="Proteomes" id="UP000327191"/>
    </source>
</evidence>